<keyword evidence="2" id="KW-1185">Reference proteome</keyword>
<dbReference type="EMBL" id="JAOYFB010000005">
    <property type="protein sequence ID" value="KAK4017312.1"/>
    <property type="molecule type" value="Genomic_DNA"/>
</dbReference>
<evidence type="ECO:0000313" key="1">
    <source>
        <dbReference type="EMBL" id="KAK4017312.1"/>
    </source>
</evidence>
<dbReference type="InterPro" id="IPR044210">
    <property type="entry name" value="Tfc3-like"/>
</dbReference>
<sequence length="111" mass="12763">MEFPENIQGCILDEIVLEGLEGLTISTLWIRLTKRKNFPIALDDQSKRFIWKINCKNDAVEMFKLAVPRPLLIDYNRYDNLDPELEIICEPETLPGDIYPVAAVEDKVNGI</sequence>
<evidence type="ECO:0000313" key="2">
    <source>
        <dbReference type="Proteomes" id="UP001234178"/>
    </source>
</evidence>
<comment type="caution">
    <text evidence="1">The sequence shown here is derived from an EMBL/GenBank/DDBJ whole genome shotgun (WGS) entry which is preliminary data.</text>
</comment>
<dbReference type="PANTHER" id="PTHR15180:SF1">
    <property type="entry name" value="GENERAL TRANSCRIPTION FACTOR 3C POLYPEPTIDE 1"/>
    <property type="match status" value="1"/>
</dbReference>
<dbReference type="Proteomes" id="UP001234178">
    <property type="component" value="Unassembled WGS sequence"/>
</dbReference>
<organism evidence="1 2">
    <name type="scientific">Daphnia magna</name>
    <dbReference type="NCBI Taxonomy" id="35525"/>
    <lineage>
        <taxon>Eukaryota</taxon>
        <taxon>Metazoa</taxon>
        <taxon>Ecdysozoa</taxon>
        <taxon>Arthropoda</taxon>
        <taxon>Crustacea</taxon>
        <taxon>Branchiopoda</taxon>
        <taxon>Diplostraca</taxon>
        <taxon>Cladocera</taxon>
        <taxon>Anomopoda</taxon>
        <taxon>Daphniidae</taxon>
        <taxon>Daphnia</taxon>
    </lineage>
</organism>
<dbReference type="PANTHER" id="PTHR15180">
    <property type="entry name" value="GENERAL TRANSCRIPTION FACTOR 3C POLYPEPTIDE 1"/>
    <property type="match status" value="1"/>
</dbReference>
<reference evidence="1 2" key="1">
    <citation type="journal article" date="2023" name="Nucleic Acids Res.">
        <title>The hologenome of Daphnia magna reveals possible DNA methylation and microbiome-mediated evolution of the host genome.</title>
        <authorList>
            <person name="Chaturvedi A."/>
            <person name="Li X."/>
            <person name="Dhandapani V."/>
            <person name="Marshall H."/>
            <person name="Kissane S."/>
            <person name="Cuenca-Cambronero M."/>
            <person name="Asole G."/>
            <person name="Calvet F."/>
            <person name="Ruiz-Romero M."/>
            <person name="Marangio P."/>
            <person name="Guigo R."/>
            <person name="Rago D."/>
            <person name="Mirbahai L."/>
            <person name="Eastwood N."/>
            <person name="Colbourne J.K."/>
            <person name="Zhou J."/>
            <person name="Mallon E."/>
            <person name="Orsini L."/>
        </authorList>
    </citation>
    <scope>NUCLEOTIDE SEQUENCE [LARGE SCALE GENOMIC DNA]</scope>
    <source>
        <strain evidence="1">LRV0_1</strain>
    </source>
</reference>
<gene>
    <name evidence="1" type="ORF">OUZ56_032259</name>
</gene>
<accession>A0ABQ9ZWM4</accession>
<name>A0ABQ9ZWM4_9CRUS</name>
<proteinExistence type="predicted"/>
<protein>
    <submittedName>
        <fullName evidence="1">Uncharacterized protein</fullName>
    </submittedName>
</protein>